<name>D2DT00_SCYPA</name>
<feature type="non-terminal residue" evidence="1">
    <location>
        <position position="45"/>
    </location>
</feature>
<reference evidence="1" key="1">
    <citation type="submission" date="2009-02" db="EMBL/GenBank/DDBJ databases">
        <title>Construction of SSH cDNA library from hemocytes of Scylla paramamosain LPS-challenged.</title>
        <authorList>
            <person name="Wang K.J."/>
            <person name="Chen F.Y."/>
            <person name="Bo J."/>
            <person name="Ren H.L."/>
        </authorList>
    </citation>
    <scope>NUCLEOTIDE SEQUENCE</scope>
</reference>
<dbReference type="EMBL" id="FJ774839">
    <property type="protein sequence ID" value="ACY66560.1"/>
    <property type="molecule type" value="mRNA"/>
</dbReference>
<accession>D2DT00</accession>
<protein>
    <submittedName>
        <fullName evidence="1">Uncharacterized protein</fullName>
    </submittedName>
</protein>
<proteinExistence type="evidence at transcript level"/>
<sequence length="45" mass="4958">VRCMKSLHQRPLFGAHAPGDGDGGSLSVCHFISMFVLLCLYVCQY</sequence>
<feature type="non-terminal residue" evidence="1">
    <location>
        <position position="1"/>
    </location>
</feature>
<evidence type="ECO:0000313" key="1">
    <source>
        <dbReference type="EMBL" id="ACY66560.1"/>
    </source>
</evidence>
<dbReference type="AlphaFoldDB" id="D2DT00"/>
<organism evidence="1">
    <name type="scientific">Scylla paramamosain</name>
    <name type="common">Mud crab</name>
    <dbReference type="NCBI Taxonomy" id="85552"/>
    <lineage>
        <taxon>Eukaryota</taxon>
        <taxon>Metazoa</taxon>
        <taxon>Ecdysozoa</taxon>
        <taxon>Arthropoda</taxon>
        <taxon>Crustacea</taxon>
        <taxon>Multicrustacea</taxon>
        <taxon>Malacostraca</taxon>
        <taxon>Eumalacostraca</taxon>
        <taxon>Eucarida</taxon>
        <taxon>Decapoda</taxon>
        <taxon>Pleocyemata</taxon>
        <taxon>Brachyura</taxon>
        <taxon>Eubrachyura</taxon>
        <taxon>Portunoidea</taxon>
        <taxon>Portunidae</taxon>
        <taxon>Portuninae</taxon>
        <taxon>Scylla</taxon>
    </lineage>
</organism>